<dbReference type="Proteomes" id="UP000828251">
    <property type="component" value="Unassembled WGS sequence"/>
</dbReference>
<accession>A0A9D3WID0</accession>
<comment type="caution">
    <text evidence="2">The sequence shown here is derived from an EMBL/GenBank/DDBJ whole genome shotgun (WGS) entry which is preliminary data.</text>
</comment>
<reference evidence="2 3" key="1">
    <citation type="journal article" date="2021" name="Plant Biotechnol. J.">
        <title>Multi-omics assisted identification of the key and species-specific regulatory components of drought-tolerant mechanisms in Gossypium stocksii.</title>
        <authorList>
            <person name="Yu D."/>
            <person name="Ke L."/>
            <person name="Zhang D."/>
            <person name="Wu Y."/>
            <person name="Sun Y."/>
            <person name="Mei J."/>
            <person name="Sun J."/>
            <person name="Sun Y."/>
        </authorList>
    </citation>
    <scope>NUCLEOTIDE SEQUENCE [LARGE SCALE GENOMIC DNA]</scope>
    <source>
        <strain evidence="3">cv. E1</strain>
        <tissue evidence="2">Leaf</tissue>
    </source>
</reference>
<keyword evidence="3" id="KW-1185">Reference proteome</keyword>
<evidence type="ECO:0000256" key="1">
    <source>
        <dbReference type="SAM" id="MobiDB-lite"/>
    </source>
</evidence>
<dbReference type="EMBL" id="JAIQCV010000001">
    <property type="protein sequence ID" value="KAH1129536.1"/>
    <property type="molecule type" value="Genomic_DNA"/>
</dbReference>
<evidence type="ECO:0000313" key="3">
    <source>
        <dbReference type="Proteomes" id="UP000828251"/>
    </source>
</evidence>
<gene>
    <name evidence="2" type="ORF">J1N35_000914</name>
</gene>
<protein>
    <submittedName>
        <fullName evidence="2">Uncharacterized protein</fullName>
    </submittedName>
</protein>
<feature type="compositionally biased region" description="Acidic residues" evidence="1">
    <location>
        <begin position="93"/>
        <end position="104"/>
    </location>
</feature>
<dbReference type="AlphaFoldDB" id="A0A9D3WID0"/>
<name>A0A9D3WID0_9ROSI</name>
<sequence>MSTSTLDRSKKNHPINDFSRIGFEGNDPISAWYLKYVRLGTLWGGNSFIEGLLTDMGHKPKDYSSGHISYRRTDGLLFSTRAGEGTCNTVLEGDNEDANEEGDVGTDANEGNGLKPEPIR</sequence>
<proteinExistence type="predicted"/>
<feature type="region of interest" description="Disordered" evidence="1">
    <location>
        <begin position="90"/>
        <end position="120"/>
    </location>
</feature>
<organism evidence="2 3">
    <name type="scientific">Gossypium stocksii</name>
    <dbReference type="NCBI Taxonomy" id="47602"/>
    <lineage>
        <taxon>Eukaryota</taxon>
        <taxon>Viridiplantae</taxon>
        <taxon>Streptophyta</taxon>
        <taxon>Embryophyta</taxon>
        <taxon>Tracheophyta</taxon>
        <taxon>Spermatophyta</taxon>
        <taxon>Magnoliopsida</taxon>
        <taxon>eudicotyledons</taxon>
        <taxon>Gunneridae</taxon>
        <taxon>Pentapetalae</taxon>
        <taxon>rosids</taxon>
        <taxon>malvids</taxon>
        <taxon>Malvales</taxon>
        <taxon>Malvaceae</taxon>
        <taxon>Malvoideae</taxon>
        <taxon>Gossypium</taxon>
    </lineage>
</organism>
<evidence type="ECO:0000313" key="2">
    <source>
        <dbReference type="EMBL" id="KAH1129536.1"/>
    </source>
</evidence>